<evidence type="ECO:0000313" key="13">
    <source>
        <dbReference type="Proteomes" id="UP000431744"/>
    </source>
</evidence>
<dbReference type="Pfam" id="PF01135">
    <property type="entry name" value="PCMT"/>
    <property type="match status" value="1"/>
</dbReference>
<keyword evidence="6 12" id="KW-0489">Methyltransferase</keyword>
<organism evidence="12 13">
    <name type="scientific">Pseudoclavibacter endophyticus</name>
    <dbReference type="NCBI Taxonomy" id="1778590"/>
    <lineage>
        <taxon>Bacteria</taxon>
        <taxon>Bacillati</taxon>
        <taxon>Actinomycetota</taxon>
        <taxon>Actinomycetes</taxon>
        <taxon>Micrococcales</taxon>
        <taxon>Microbacteriaceae</taxon>
        <taxon>Pseudoclavibacter</taxon>
    </lineage>
</organism>
<evidence type="ECO:0000313" key="12">
    <source>
        <dbReference type="EMBL" id="KAB1649359.1"/>
    </source>
</evidence>
<reference evidence="12 13" key="1">
    <citation type="submission" date="2019-09" db="EMBL/GenBank/DDBJ databases">
        <title>Phylogeny of genus Pseudoclavibacter and closely related genus.</title>
        <authorList>
            <person name="Li Y."/>
        </authorList>
    </citation>
    <scope>NUCLEOTIDE SEQUENCE [LARGE SCALE GENOMIC DNA]</scope>
    <source>
        <strain evidence="12 13">EGI 60007</strain>
    </source>
</reference>
<protein>
    <recommendedName>
        <fullName evidence="4">Protein-L-isoaspartate O-methyltransferase</fullName>
        <ecNumber evidence="3">2.1.1.77</ecNumber>
    </recommendedName>
    <alternativeName>
        <fullName evidence="11">L-isoaspartyl protein carboxyl methyltransferase</fullName>
    </alternativeName>
    <alternativeName>
        <fullName evidence="9">Protein L-isoaspartyl methyltransferase</fullName>
    </alternativeName>
    <alternativeName>
        <fullName evidence="10">Protein-beta-aspartate methyltransferase</fullName>
    </alternativeName>
</protein>
<dbReference type="AlphaFoldDB" id="A0A6H9WEM8"/>
<dbReference type="PANTHER" id="PTHR11579:SF0">
    <property type="entry name" value="PROTEIN-L-ISOASPARTATE(D-ASPARTATE) O-METHYLTRANSFERASE"/>
    <property type="match status" value="1"/>
</dbReference>
<dbReference type="EC" id="2.1.1.77" evidence="3"/>
<dbReference type="EMBL" id="WBJY01000001">
    <property type="protein sequence ID" value="KAB1649359.1"/>
    <property type="molecule type" value="Genomic_DNA"/>
</dbReference>
<comment type="caution">
    <text evidence="12">The sequence shown here is derived from an EMBL/GenBank/DDBJ whole genome shotgun (WGS) entry which is preliminary data.</text>
</comment>
<evidence type="ECO:0000256" key="9">
    <source>
        <dbReference type="ARBA" id="ARBA00030757"/>
    </source>
</evidence>
<dbReference type="PANTHER" id="PTHR11579">
    <property type="entry name" value="PROTEIN-L-ISOASPARTATE O-METHYLTRANSFERASE"/>
    <property type="match status" value="1"/>
</dbReference>
<evidence type="ECO:0000256" key="3">
    <source>
        <dbReference type="ARBA" id="ARBA00011890"/>
    </source>
</evidence>
<comment type="similarity">
    <text evidence="2">Belongs to the methyltransferase superfamily. L-isoaspartyl/D-aspartyl protein methyltransferase family.</text>
</comment>
<keyword evidence="5" id="KW-0963">Cytoplasm</keyword>
<dbReference type="CDD" id="cd02440">
    <property type="entry name" value="AdoMet_MTases"/>
    <property type="match status" value="1"/>
</dbReference>
<evidence type="ECO:0000256" key="8">
    <source>
        <dbReference type="ARBA" id="ARBA00022691"/>
    </source>
</evidence>
<evidence type="ECO:0000256" key="4">
    <source>
        <dbReference type="ARBA" id="ARBA00013346"/>
    </source>
</evidence>
<keyword evidence="7 12" id="KW-0808">Transferase</keyword>
<dbReference type="OrthoDB" id="4035289at2"/>
<dbReference type="GO" id="GO:0004719">
    <property type="term" value="F:protein-L-isoaspartate (D-aspartate) O-methyltransferase activity"/>
    <property type="evidence" value="ECO:0007669"/>
    <property type="project" value="UniProtKB-EC"/>
</dbReference>
<sequence>MFEQREVPRDGRVWAAFEAVPRLGFLPEDVRPQAEMDAPLPIGHGQTNSQPSTVAGMLELLDVPAGARVLDVGTGSGWTTALLAHLVGPSGRVIGTELVQELRDRGAANLERALQRSGEFASAEIRHAQPGVLGAPEDAPFDRILVSAEPNVLPEELVTQLAPGGIMVIPVAGTMLRVVRDAEGDVATTRHGNYRFVPLR</sequence>
<evidence type="ECO:0000256" key="7">
    <source>
        <dbReference type="ARBA" id="ARBA00022679"/>
    </source>
</evidence>
<keyword evidence="13" id="KW-1185">Reference proteome</keyword>
<dbReference type="RefSeq" id="WP_158027949.1">
    <property type="nucleotide sequence ID" value="NZ_BMHG01000001.1"/>
</dbReference>
<evidence type="ECO:0000256" key="6">
    <source>
        <dbReference type="ARBA" id="ARBA00022603"/>
    </source>
</evidence>
<dbReference type="GO" id="GO:0005737">
    <property type="term" value="C:cytoplasm"/>
    <property type="evidence" value="ECO:0007669"/>
    <property type="project" value="UniProtKB-SubCell"/>
</dbReference>
<evidence type="ECO:0000256" key="1">
    <source>
        <dbReference type="ARBA" id="ARBA00004496"/>
    </source>
</evidence>
<comment type="subcellular location">
    <subcellularLocation>
        <location evidence="1">Cytoplasm</location>
    </subcellularLocation>
</comment>
<proteinExistence type="inferred from homology"/>
<dbReference type="InterPro" id="IPR029063">
    <property type="entry name" value="SAM-dependent_MTases_sf"/>
</dbReference>
<keyword evidence="8" id="KW-0949">S-adenosyl-L-methionine</keyword>
<dbReference type="GO" id="GO:0032259">
    <property type="term" value="P:methylation"/>
    <property type="evidence" value="ECO:0007669"/>
    <property type="project" value="UniProtKB-KW"/>
</dbReference>
<evidence type="ECO:0000256" key="10">
    <source>
        <dbReference type="ARBA" id="ARBA00031323"/>
    </source>
</evidence>
<evidence type="ECO:0000256" key="11">
    <source>
        <dbReference type="ARBA" id="ARBA00031350"/>
    </source>
</evidence>
<accession>A0A6H9WEM8</accession>
<gene>
    <name evidence="12" type="ORF">F8O04_03575</name>
</gene>
<evidence type="ECO:0000256" key="5">
    <source>
        <dbReference type="ARBA" id="ARBA00022490"/>
    </source>
</evidence>
<dbReference type="SUPFAM" id="SSF53335">
    <property type="entry name" value="S-adenosyl-L-methionine-dependent methyltransferases"/>
    <property type="match status" value="1"/>
</dbReference>
<name>A0A6H9WEM8_9MICO</name>
<dbReference type="InterPro" id="IPR000682">
    <property type="entry name" value="PCMT"/>
</dbReference>
<dbReference type="Proteomes" id="UP000431744">
    <property type="component" value="Unassembled WGS sequence"/>
</dbReference>
<evidence type="ECO:0000256" key="2">
    <source>
        <dbReference type="ARBA" id="ARBA00005369"/>
    </source>
</evidence>
<dbReference type="Gene3D" id="3.40.50.150">
    <property type="entry name" value="Vaccinia Virus protein VP39"/>
    <property type="match status" value="1"/>
</dbReference>